<reference evidence="3" key="4">
    <citation type="journal article" date="2015" name="G3 (Bethesda)">
        <title>Genome sequences of three phytopathogenic species of the Magnaporthaceae family of fungi.</title>
        <authorList>
            <person name="Okagaki L.H."/>
            <person name="Nunes C.C."/>
            <person name="Sailsbery J."/>
            <person name="Clay B."/>
            <person name="Brown D."/>
            <person name="John T."/>
            <person name="Oh Y."/>
            <person name="Young N."/>
            <person name="Fitzgerald M."/>
            <person name="Haas B.J."/>
            <person name="Zeng Q."/>
            <person name="Young S."/>
            <person name="Adiconis X."/>
            <person name="Fan L."/>
            <person name="Levin J.Z."/>
            <person name="Mitchell T.K."/>
            <person name="Okubara P.A."/>
            <person name="Farman M.L."/>
            <person name="Kohn L.M."/>
            <person name="Birren B."/>
            <person name="Ma L.-J."/>
            <person name="Dean R.A."/>
        </authorList>
    </citation>
    <scope>NUCLEOTIDE SEQUENCE</scope>
    <source>
        <strain evidence="3">R3-111a-1</strain>
    </source>
</reference>
<reference evidence="2" key="3">
    <citation type="submission" date="2010-09" db="EMBL/GenBank/DDBJ databases">
        <title>Annotation of Gaeumannomyces graminis var. tritici R3-111a-1.</title>
        <authorList>
            <consortium name="The Broad Institute Genome Sequencing Platform"/>
            <person name="Ma L.-J."/>
            <person name="Dead R."/>
            <person name="Young S.K."/>
            <person name="Zeng Q."/>
            <person name="Gargeya S."/>
            <person name="Fitzgerald M."/>
            <person name="Haas B."/>
            <person name="Abouelleil A."/>
            <person name="Alvarado L."/>
            <person name="Arachchi H.M."/>
            <person name="Berlin A."/>
            <person name="Brown A."/>
            <person name="Chapman S.B."/>
            <person name="Chen Z."/>
            <person name="Dunbar C."/>
            <person name="Freedman E."/>
            <person name="Gearin G."/>
            <person name="Gellesch M."/>
            <person name="Goldberg J."/>
            <person name="Griggs A."/>
            <person name="Gujja S."/>
            <person name="Heiman D."/>
            <person name="Howarth C."/>
            <person name="Larson L."/>
            <person name="Lui A."/>
            <person name="MacDonald P.J.P."/>
            <person name="Mehta T."/>
            <person name="Montmayeur A."/>
            <person name="Murphy C."/>
            <person name="Neiman D."/>
            <person name="Pearson M."/>
            <person name="Priest M."/>
            <person name="Roberts A."/>
            <person name="Saif S."/>
            <person name="Shea T."/>
            <person name="Shenoy N."/>
            <person name="Sisk P."/>
            <person name="Stolte C."/>
            <person name="Sykes S."/>
            <person name="Yandava C."/>
            <person name="Wortman J."/>
            <person name="Nusbaum C."/>
            <person name="Birren B."/>
        </authorList>
    </citation>
    <scope>NUCLEOTIDE SEQUENCE</scope>
    <source>
        <strain evidence="2">R3-111a-1</strain>
    </source>
</reference>
<accession>J3NGE6</accession>
<dbReference type="STRING" id="644352.J3NGE6"/>
<evidence type="ECO:0000313" key="3">
    <source>
        <dbReference type="EnsemblFungi" id="EJT80336"/>
    </source>
</evidence>
<dbReference type="Proteomes" id="UP000006039">
    <property type="component" value="Unassembled WGS sequence"/>
</dbReference>
<dbReference type="eggNOG" id="ENOG502RX1G">
    <property type="taxonomic scope" value="Eukaryota"/>
</dbReference>
<dbReference type="EMBL" id="GL385395">
    <property type="protein sequence ID" value="EJT80336.1"/>
    <property type="molecule type" value="Genomic_DNA"/>
</dbReference>
<sequence length="238" mass="27574">MVDHSLPSYPPGYTRNRGGLADTINTRYRLRYRKWNFVVFRGTYEDDALWAKFVALLKDNYAARLEREEAQDELGPDLEWTIIEDKALEGASRNAIRARFLEWIAARSDERDGPGAAAPWIPKECPRFKYCIYVDRACLDSLTVARNYRRGPGIHWYLRGQVVVIDGTHGHHDEDPDDEDEDEDEDEGYEPLEGNPAWDVGWTYVDAGFLTGTYESLHLKMTDWETTQAWDWRTSCSN</sequence>
<dbReference type="VEuPathDB" id="FungiDB:GGTG_00337"/>
<reference evidence="3" key="5">
    <citation type="submission" date="2018-04" db="UniProtKB">
        <authorList>
            <consortium name="EnsemblFungi"/>
        </authorList>
    </citation>
    <scope>IDENTIFICATION</scope>
    <source>
        <strain evidence="3">R3-111a-1</strain>
    </source>
</reference>
<protein>
    <submittedName>
        <fullName evidence="2 3">Uncharacterized protein</fullName>
    </submittedName>
</protein>
<feature type="region of interest" description="Disordered" evidence="1">
    <location>
        <begin position="168"/>
        <end position="197"/>
    </location>
</feature>
<proteinExistence type="predicted"/>
<dbReference type="EnsemblFungi" id="EJT80336">
    <property type="protein sequence ID" value="EJT80336"/>
    <property type="gene ID" value="GGTG_00337"/>
</dbReference>
<reference evidence="2" key="2">
    <citation type="submission" date="2010-07" db="EMBL/GenBank/DDBJ databases">
        <authorList>
            <consortium name="The Broad Institute Genome Sequencing Platform"/>
            <consortium name="Broad Institute Genome Sequencing Center for Infectious Disease"/>
            <person name="Ma L.-J."/>
            <person name="Dead R."/>
            <person name="Young S."/>
            <person name="Zeng Q."/>
            <person name="Koehrsen M."/>
            <person name="Alvarado L."/>
            <person name="Berlin A."/>
            <person name="Chapman S.B."/>
            <person name="Chen Z."/>
            <person name="Freedman E."/>
            <person name="Gellesch M."/>
            <person name="Goldberg J."/>
            <person name="Griggs A."/>
            <person name="Gujja S."/>
            <person name="Heilman E.R."/>
            <person name="Heiman D."/>
            <person name="Hepburn T."/>
            <person name="Howarth C."/>
            <person name="Jen D."/>
            <person name="Larson L."/>
            <person name="Mehta T."/>
            <person name="Neiman D."/>
            <person name="Pearson M."/>
            <person name="Roberts A."/>
            <person name="Saif S."/>
            <person name="Shea T."/>
            <person name="Shenoy N."/>
            <person name="Sisk P."/>
            <person name="Stolte C."/>
            <person name="Sykes S."/>
            <person name="Walk T."/>
            <person name="White J."/>
            <person name="Yandava C."/>
            <person name="Haas B."/>
            <person name="Nusbaum C."/>
            <person name="Birren B."/>
        </authorList>
    </citation>
    <scope>NUCLEOTIDE SEQUENCE</scope>
    <source>
        <strain evidence="2">R3-111a-1</strain>
    </source>
</reference>
<dbReference type="RefSeq" id="XP_009216345.1">
    <property type="nucleotide sequence ID" value="XM_009218081.1"/>
</dbReference>
<dbReference type="AlphaFoldDB" id="J3NGE6"/>
<name>J3NGE6_GAET3</name>
<dbReference type="GeneID" id="20340795"/>
<organism evidence="2">
    <name type="scientific">Gaeumannomyces tritici (strain R3-111a-1)</name>
    <name type="common">Wheat and barley take-all root rot fungus</name>
    <name type="synonym">Gaeumannomyces graminis var. tritici</name>
    <dbReference type="NCBI Taxonomy" id="644352"/>
    <lineage>
        <taxon>Eukaryota</taxon>
        <taxon>Fungi</taxon>
        <taxon>Dikarya</taxon>
        <taxon>Ascomycota</taxon>
        <taxon>Pezizomycotina</taxon>
        <taxon>Sordariomycetes</taxon>
        <taxon>Sordariomycetidae</taxon>
        <taxon>Magnaporthales</taxon>
        <taxon>Magnaporthaceae</taxon>
        <taxon>Gaeumannomyces</taxon>
    </lineage>
</organism>
<evidence type="ECO:0000313" key="4">
    <source>
        <dbReference type="Proteomes" id="UP000006039"/>
    </source>
</evidence>
<dbReference type="HOGENOM" id="CLU_072615_4_0_1"/>
<evidence type="ECO:0000256" key="1">
    <source>
        <dbReference type="SAM" id="MobiDB-lite"/>
    </source>
</evidence>
<dbReference type="OrthoDB" id="4424523at2759"/>
<gene>
    <name evidence="3" type="primary">20340795</name>
    <name evidence="2" type="ORF">GGTG_00337</name>
</gene>
<feature type="compositionally biased region" description="Acidic residues" evidence="1">
    <location>
        <begin position="175"/>
        <end position="190"/>
    </location>
</feature>
<reference evidence="4" key="1">
    <citation type="submission" date="2010-07" db="EMBL/GenBank/DDBJ databases">
        <title>The genome sequence of Gaeumannomyces graminis var. tritici strain R3-111a-1.</title>
        <authorList>
            <consortium name="The Broad Institute Genome Sequencing Platform"/>
            <person name="Ma L.-J."/>
            <person name="Dead R."/>
            <person name="Young S."/>
            <person name="Zeng Q."/>
            <person name="Koehrsen M."/>
            <person name="Alvarado L."/>
            <person name="Berlin A."/>
            <person name="Chapman S.B."/>
            <person name="Chen Z."/>
            <person name="Freedman E."/>
            <person name="Gellesch M."/>
            <person name="Goldberg J."/>
            <person name="Griggs A."/>
            <person name="Gujja S."/>
            <person name="Heilman E.R."/>
            <person name="Heiman D."/>
            <person name="Hepburn T."/>
            <person name="Howarth C."/>
            <person name="Jen D."/>
            <person name="Larson L."/>
            <person name="Mehta T."/>
            <person name="Neiman D."/>
            <person name="Pearson M."/>
            <person name="Roberts A."/>
            <person name="Saif S."/>
            <person name="Shea T."/>
            <person name="Shenoy N."/>
            <person name="Sisk P."/>
            <person name="Stolte C."/>
            <person name="Sykes S."/>
            <person name="Walk T."/>
            <person name="White J."/>
            <person name="Yandava C."/>
            <person name="Haas B."/>
            <person name="Nusbaum C."/>
            <person name="Birren B."/>
        </authorList>
    </citation>
    <scope>NUCLEOTIDE SEQUENCE [LARGE SCALE GENOMIC DNA]</scope>
    <source>
        <strain evidence="4">R3-111a-1</strain>
    </source>
</reference>
<keyword evidence="4" id="KW-1185">Reference proteome</keyword>
<evidence type="ECO:0000313" key="2">
    <source>
        <dbReference type="EMBL" id="EJT80336.1"/>
    </source>
</evidence>